<evidence type="ECO:0000256" key="6">
    <source>
        <dbReference type="SAM" id="Phobius"/>
    </source>
</evidence>
<feature type="transmembrane region" description="Helical" evidence="6">
    <location>
        <begin position="142"/>
        <end position="167"/>
    </location>
</feature>
<feature type="transmembrane region" description="Helical" evidence="6">
    <location>
        <begin position="38"/>
        <end position="64"/>
    </location>
</feature>
<feature type="transmembrane region" description="Helical" evidence="6">
    <location>
        <begin position="70"/>
        <end position="90"/>
    </location>
</feature>
<protein>
    <submittedName>
        <fullName evidence="7">Lysine transporter LysE</fullName>
    </submittedName>
</protein>
<evidence type="ECO:0000256" key="5">
    <source>
        <dbReference type="ARBA" id="ARBA00023136"/>
    </source>
</evidence>
<dbReference type="Proteomes" id="UP000093199">
    <property type="component" value="Unassembled WGS sequence"/>
</dbReference>
<dbReference type="InterPro" id="IPR001123">
    <property type="entry name" value="LeuE-type"/>
</dbReference>
<dbReference type="Pfam" id="PF01810">
    <property type="entry name" value="LysE"/>
    <property type="match status" value="1"/>
</dbReference>
<keyword evidence="3 6" id="KW-0812">Transmembrane</keyword>
<evidence type="ECO:0000313" key="7">
    <source>
        <dbReference type="EMBL" id="OCS84646.1"/>
    </source>
</evidence>
<proteinExistence type="predicted"/>
<dbReference type="EMBL" id="MASJ01000023">
    <property type="protein sequence ID" value="OCS84646.1"/>
    <property type="molecule type" value="Genomic_DNA"/>
</dbReference>
<accession>A0A1C0YBT1</accession>
<evidence type="ECO:0000256" key="3">
    <source>
        <dbReference type="ARBA" id="ARBA00022692"/>
    </source>
</evidence>
<dbReference type="AlphaFoldDB" id="A0A1C0YBT1"/>
<comment type="subcellular location">
    <subcellularLocation>
        <location evidence="1">Cell membrane</location>
        <topology evidence="1">Multi-pass membrane protein</topology>
    </subcellularLocation>
</comment>
<keyword evidence="4 6" id="KW-1133">Transmembrane helix</keyword>
<feature type="transmembrane region" description="Helical" evidence="6">
    <location>
        <begin position="6"/>
        <end position="26"/>
    </location>
</feature>
<feature type="transmembrane region" description="Helical" evidence="6">
    <location>
        <begin position="110"/>
        <end position="136"/>
    </location>
</feature>
<evidence type="ECO:0000256" key="4">
    <source>
        <dbReference type="ARBA" id="ARBA00022989"/>
    </source>
</evidence>
<dbReference type="PANTHER" id="PTHR30086">
    <property type="entry name" value="ARGININE EXPORTER PROTEIN ARGO"/>
    <property type="match status" value="1"/>
</dbReference>
<keyword evidence="5 6" id="KW-0472">Membrane</keyword>
<name>A0A1C0YBT1_9BACL</name>
<gene>
    <name evidence="7" type="ORF">A6M13_03465</name>
</gene>
<evidence type="ECO:0000256" key="2">
    <source>
        <dbReference type="ARBA" id="ARBA00022475"/>
    </source>
</evidence>
<evidence type="ECO:0000313" key="8">
    <source>
        <dbReference type="Proteomes" id="UP000093199"/>
    </source>
</evidence>
<feature type="transmembrane region" description="Helical" evidence="6">
    <location>
        <begin position="179"/>
        <end position="197"/>
    </location>
</feature>
<dbReference type="PANTHER" id="PTHR30086:SF20">
    <property type="entry name" value="ARGININE EXPORTER PROTEIN ARGO-RELATED"/>
    <property type="match status" value="1"/>
</dbReference>
<sequence length="199" mass="21831">MDAFLHGLILALGLILPLGVQNIFIFSQGATQPTLSRALPAVVTASICDSLLIVASIFGLSYVFLQLDMWRTGLMIMGIVFLLYMSVSIWRSEASAFQTERPMSVKKQMIFALSVSFLNPHAILDTVGVIGTSALAYDGSDVVLFTVACVSVSWVWFFSLLYAGSTLQKLREPQKIMRLLNKCSAVFIFAMALYLATTL</sequence>
<dbReference type="RefSeq" id="WP_066545818.1">
    <property type="nucleotide sequence ID" value="NZ_MASJ01000023.1"/>
</dbReference>
<dbReference type="GO" id="GO:0015171">
    <property type="term" value="F:amino acid transmembrane transporter activity"/>
    <property type="evidence" value="ECO:0007669"/>
    <property type="project" value="TreeGrafter"/>
</dbReference>
<comment type="caution">
    <text evidence="7">The sequence shown here is derived from an EMBL/GenBank/DDBJ whole genome shotgun (WGS) entry which is preliminary data.</text>
</comment>
<dbReference type="OrthoDB" id="5638726at2"/>
<evidence type="ECO:0000256" key="1">
    <source>
        <dbReference type="ARBA" id="ARBA00004651"/>
    </source>
</evidence>
<reference evidence="7 8" key="1">
    <citation type="submission" date="2016-07" db="EMBL/GenBank/DDBJ databases">
        <title>Caryophanon tenue genome sequencing.</title>
        <authorList>
            <person name="Verma A."/>
            <person name="Pal Y."/>
            <person name="Krishnamurthi S."/>
        </authorList>
    </citation>
    <scope>NUCLEOTIDE SEQUENCE [LARGE SCALE GENOMIC DNA]</scope>
    <source>
        <strain evidence="7 8">DSM 14152</strain>
    </source>
</reference>
<keyword evidence="8" id="KW-1185">Reference proteome</keyword>
<keyword evidence="2" id="KW-1003">Cell membrane</keyword>
<dbReference type="GO" id="GO:0005886">
    <property type="term" value="C:plasma membrane"/>
    <property type="evidence" value="ECO:0007669"/>
    <property type="project" value="UniProtKB-SubCell"/>
</dbReference>
<organism evidence="7 8">
    <name type="scientific">Caryophanon tenue</name>
    <dbReference type="NCBI Taxonomy" id="33978"/>
    <lineage>
        <taxon>Bacteria</taxon>
        <taxon>Bacillati</taxon>
        <taxon>Bacillota</taxon>
        <taxon>Bacilli</taxon>
        <taxon>Bacillales</taxon>
        <taxon>Caryophanaceae</taxon>
        <taxon>Caryophanon</taxon>
    </lineage>
</organism>